<keyword evidence="1" id="KW-0175">Coiled coil</keyword>
<accession>A0A556MPZ0</accession>
<dbReference type="AlphaFoldDB" id="A0A556MPZ0"/>
<dbReference type="RefSeq" id="WP_144333568.1">
    <property type="nucleotide sequence ID" value="NZ_VLPL01000006.1"/>
</dbReference>
<organism evidence="2 3">
    <name type="scientific">Fluviicola chungangensis</name>
    <dbReference type="NCBI Taxonomy" id="2597671"/>
    <lineage>
        <taxon>Bacteria</taxon>
        <taxon>Pseudomonadati</taxon>
        <taxon>Bacteroidota</taxon>
        <taxon>Flavobacteriia</taxon>
        <taxon>Flavobacteriales</taxon>
        <taxon>Crocinitomicaceae</taxon>
        <taxon>Fluviicola</taxon>
    </lineage>
</organism>
<dbReference type="OrthoDB" id="9793254at2"/>
<protein>
    <submittedName>
        <fullName evidence="2">Hemerythrin domain-containing protein</fullName>
    </submittedName>
</protein>
<comment type="caution">
    <text evidence="2">The sequence shown here is derived from an EMBL/GenBank/DDBJ whole genome shotgun (WGS) entry which is preliminary data.</text>
</comment>
<feature type="coiled-coil region" evidence="1">
    <location>
        <begin position="85"/>
        <end position="116"/>
    </location>
</feature>
<keyword evidence="3" id="KW-1185">Reference proteome</keyword>
<evidence type="ECO:0000313" key="3">
    <source>
        <dbReference type="Proteomes" id="UP000316008"/>
    </source>
</evidence>
<name>A0A556MPZ0_9FLAO</name>
<evidence type="ECO:0000313" key="2">
    <source>
        <dbReference type="EMBL" id="TSJ41935.1"/>
    </source>
</evidence>
<dbReference type="Proteomes" id="UP000316008">
    <property type="component" value="Unassembled WGS sequence"/>
</dbReference>
<gene>
    <name evidence="2" type="ORF">FO442_12650</name>
</gene>
<dbReference type="EMBL" id="VLPL01000006">
    <property type="protein sequence ID" value="TSJ41935.1"/>
    <property type="molecule type" value="Genomic_DNA"/>
</dbReference>
<sequence>MIKEENWNAQLAQLTLEHQNSLLVCWKIRTGIRKGIELSRIKAYLDWFFETQFLPHLQKEEQLMIRILGESDQMVTKSLAQHRRLKRLFLKETELIKQLNSIEEELETNIRFEENKVFKELKRNPDLFSPDLVYYEDEWESIPEEWEDKFWK</sequence>
<proteinExistence type="predicted"/>
<reference evidence="2 3" key="1">
    <citation type="submission" date="2019-07" db="EMBL/GenBank/DDBJ databases">
        <authorList>
            <person name="Huq M.A."/>
        </authorList>
    </citation>
    <scope>NUCLEOTIDE SEQUENCE [LARGE SCALE GENOMIC DNA]</scope>
    <source>
        <strain evidence="2 3">MAH-3</strain>
    </source>
</reference>
<evidence type="ECO:0000256" key="1">
    <source>
        <dbReference type="SAM" id="Coils"/>
    </source>
</evidence>